<geneLocation type="plasmid" evidence="1 2">
    <name>pBFI_2</name>
</geneLocation>
<sequence>MKGKVTQMSDLAIRLKDLGVSRWRFLKLNFKTVVHQKTLCHYKETITENNVTINFDDVVSVSRFWKYPIEERLSWIQLAEQVYKDSARHNPPNGHPQYFITEKFLSYLEKIEELQKINPTSFVEDYINKYFRHLSAHYYEGIGYIIHSDRNHKYLLLRLIDPKSVTVSKVTIYKMHN</sequence>
<dbReference type="EMBL" id="CP009636">
    <property type="protein sequence ID" value="AJI08492.1"/>
    <property type="molecule type" value="Genomic_DNA"/>
</dbReference>
<proteinExistence type="predicted"/>
<accession>A0AAN0SR95</accession>
<protein>
    <submittedName>
        <fullName evidence="1">Uncharacterized protein</fullName>
    </submittedName>
</protein>
<dbReference type="Proteomes" id="UP000031861">
    <property type="component" value="Plasmid pBFI_2"/>
</dbReference>
<organism evidence="1 2">
    <name type="scientific">Bacillus cereus 03BB108</name>
    <dbReference type="NCBI Taxonomy" id="451709"/>
    <lineage>
        <taxon>Bacteria</taxon>
        <taxon>Bacillati</taxon>
        <taxon>Bacillota</taxon>
        <taxon>Bacilli</taxon>
        <taxon>Bacillales</taxon>
        <taxon>Bacillaceae</taxon>
        <taxon>Bacillus</taxon>
        <taxon>Bacillus cereus group</taxon>
    </lineage>
</organism>
<reference evidence="1 2" key="1">
    <citation type="journal article" date="2015" name="Genome Announc.">
        <title>Complete genome sequences for 35 biothreat assay-relevant bacillus species.</title>
        <authorList>
            <person name="Johnson S.L."/>
            <person name="Daligault H.E."/>
            <person name="Davenport K.W."/>
            <person name="Jaissle J."/>
            <person name="Frey K.G."/>
            <person name="Ladner J.T."/>
            <person name="Broomall S.M."/>
            <person name="Bishop-Lilly K.A."/>
            <person name="Bruce D.C."/>
            <person name="Gibbons H.S."/>
            <person name="Coyne S.R."/>
            <person name="Lo C.C."/>
            <person name="Meincke L."/>
            <person name="Munk A.C."/>
            <person name="Koroleva G.I."/>
            <person name="Rosenzweig C.N."/>
            <person name="Palacios G.F."/>
            <person name="Redden C.L."/>
            <person name="Minogue T.D."/>
            <person name="Chain P.S."/>
        </authorList>
    </citation>
    <scope>NUCLEOTIDE SEQUENCE [LARGE SCALE GENOMIC DNA]</scope>
    <source>
        <strain evidence="1 2">03BB108</strain>
    </source>
</reference>
<name>A0AAN0SR95_BACCE</name>
<dbReference type="AlphaFoldDB" id="A0AAN0SR95"/>
<evidence type="ECO:0000313" key="2">
    <source>
        <dbReference type="Proteomes" id="UP000031861"/>
    </source>
</evidence>
<keyword evidence="1" id="KW-0614">Plasmid</keyword>
<evidence type="ECO:0000313" key="1">
    <source>
        <dbReference type="EMBL" id="AJI08492.1"/>
    </source>
</evidence>
<gene>
    <name evidence="1" type="ORF">AK40_5904</name>
</gene>